<gene>
    <name evidence="2" type="ORF">ENV30_08955</name>
</gene>
<dbReference type="PANTHER" id="PTHR32329">
    <property type="entry name" value="BIFUNCTIONAL PROTEIN [INCLUDES 2-HYDROXYACYL-COA DEHYDRATASE (N-TER) AND ITS ACTIVATOR DOMAIN (C_TERM)-RELATED"/>
    <property type="match status" value="1"/>
</dbReference>
<dbReference type="InterPro" id="IPR018709">
    <property type="entry name" value="CoA_activase_DUF2229"/>
</dbReference>
<feature type="domain" description="DUF2229" evidence="1">
    <location>
        <begin position="20"/>
        <end position="72"/>
    </location>
</feature>
<proteinExistence type="predicted"/>
<dbReference type="Gene3D" id="3.40.50.11900">
    <property type="match status" value="1"/>
</dbReference>
<accession>A0A7V3YHW5</accession>
<evidence type="ECO:0000313" key="2">
    <source>
        <dbReference type="EMBL" id="HGI31414.1"/>
    </source>
</evidence>
<dbReference type="AlphaFoldDB" id="A0A7V3YHW5"/>
<sequence length="373" mass="42019">MRATFPHLLHLDVALGILYPSLGIEIVPPPPITQKTIEIGVKFAPQNACFPLKVTLGNFIEAIERGADTIFMVGGVGPCRFGYYGQIQRIILEDLGYRVQFVLLDHPRYGVRSFLSALRAMTGGRLFLPEIVRVARLSFAVLRFTEELEAHRRALRCQVKDPQELDRVIDGTIEALRRVKTLRELEALKTSTLEKLDALPRNGRKDFLKVGIVGEVYIAQETRVNFNVEKLLGDLGVYVHNSVSTVEYILHTFRPLTRSREKLEAWELAKPYLKRFVGGEGIDSVGSTIRYAREGFDGVVHLYPFTCMPEIVAKGVLQAVSRDFDLPVLHLAIDEHSGEAGLVTRVEAFVDVLERRKQEKKRGLKRNGSLSRS</sequence>
<dbReference type="PANTHER" id="PTHR32329:SF2">
    <property type="entry name" value="BIFUNCTIONAL PROTEIN [INCLUDES 2-HYDROXYACYL-COA DEHYDRATASE (N-TER) AND ITS ACTIVATOR DOMAIN (C_TERM)"/>
    <property type="match status" value="1"/>
</dbReference>
<reference evidence="2" key="1">
    <citation type="journal article" date="2020" name="mSystems">
        <title>Genome- and Community-Level Interaction Insights into Carbon Utilization and Element Cycling Functions of Hydrothermarchaeota in Hydrothermal Sediment.</title>
        <authorList>
            <person name="Zhou Z."/>
            <person name="Liu Y."/>
            <person name="Xu W."/>
            <person name="Pan J."/>
            <person name="Luo Z.H."/>
            <person name="Li M."/>
        </authorList>
    </citation>
    <scope>NUCLEOTIDE SEQUENCE [LARGE SCALE GENOMIC DNA]</scope>
    <source>
        <strain evidence="2">SpSt-747</strain>
    </source>
</reference>
<protein>
    <recommendedName>
        <fullName evidence="1">DUF2229 domain-containing protein</fullName>
    </recommendedName>
</protein>
<organism evidence="2">
    <name type="scientific">Candidatus Caldatribacterium californiense</name>
    <dbReference type="NCBI Taxonomy" id="1454726"/>
    <lineage>
        <taxon>Bacteria</taxon>
        <taxon>Pseudomonadati</taxon>
        <taxon>Atribacterota</taxon>
        <taxon>Atribacteria</taxon>
        <taxon>Atribacterales</taxon>
        <taxon>Candidatus Caldatribacteriaceae</taxon>
        <taxon>Candidatus Caldatribacterium</taxon>
    </lineage>
</organism>
<dbReference type="InterPro" id="IPR051805">
    <property type="entry name" value="Dehydratase_Activator_Redct"/>
</dbReference>
<evidence type="ECO:0000259" key="1">
    <source>
        <dbReference type="Pfam" id="PF09989"/>
    </source>
</evidence>
<name>A0A7V3YHW5_9BACT</name>
<comment type="caution">
    <text evidence="2">The sequence shown here is derived from an EMBL/GenBank/DDBJ whole genome shotgun (WGS) entry which is preliminary data.</text>
</comment>
<dbReference type="Pfam" id="PF09989">
    <property type="entry name" value="DUF2229"/>
    <property type="match status" value="1"/>
</dbReference>
<dbReference type="EMBL" id="DTFV01000127">
    <property type="protein sequence ID" value="HGI31414.1"/>
    <property type="molecule type" value="Genomic_DNA"/>
</dbReference>